<comment type="function">
    <text evidence="7">May play the central regulatory role in sporulation. It may be an element of the effector pathway responsible for the activation of sporulation genes in response to nutritional stress. Spo0A may act in concert with spo0H (a sigma factor) to control the expression of some genes that are critical to the sporulation process.</text>
</comment>
<dbReference type="Proteomes" id="UP001197875">
    <property type="component" value="Unassembled WGS sequence"/>
</dbReference>
<proteinExistence type="predicted"/>
<evidence type="ECO:0000313" key="13">
    <source>
        <dbReference type="Proteomes" id="UP001197875"/>
    </source>
</evidence>
<keyword evidence="5 9" id="KW-0238">DNA-binding</keyword>
<dbReference type="Pfam" id="PF00072">
    <property type="entry name" value="Response_reg"/>
    <property type="match status" value="1"/>
</dbReference>
<evidence type="ECO:0000256" key="1">
    <source>
        <dbReference type="ARBA" id="ARBA00018672"/>
    </source>
</evidence>
<dbReference type="InterPro" id="IPR001867">
    <property type="entry name" value="OmpR/PhoB-type_DNA-bd"/>
</dbReference>
<sequence length="222" mass="25452">MEKILVVEDDADIQEVLKNYLMAEGYEVRLAEDGVEGLAAFQSWGPDLVLLDVMLPKVDGFAVLELIRKESLVPVLMVTAKDSVEDQVRGFHLQADDYIPKPFDMPVLLCKIAAVLRRTGRTEQKKDLVYGGLKLDEEGHHLFNEGQEVELTQKEFDLLRLFLKNPGRVFTRQNLLDQVWGEDYFGDERIVDTHIKNLRKKLGNQLIETVRGVGYRLEKIKK</sequence>
<dbReference type="InterPro" id="IPR039420">
    <property type="entry name" value="WalR-like"/>
</dbReference>
<dbReference type="CDD" id="cd17574">
    <property type="entry name" value="REC_OmpR"/>
    <property type="match status" value="1"/>
</dbReference>
<evidence type="ECO:0000259" key="10">
    <source>
        <dbReference type="PROSITE" id="PS50110"/>
    </source>
</evidence>
<dbReference type="PANTHER" id="PTHR48111">
    <property type="entry name" value="REGULATOR OF RPOS"/>
    <property type="match status" value="1"/>
</dbReference>
<dbReference type="InterPro" id="IPR036388">
    <property type="entry name" value="WH-like_DNA-bd_sf"/>
</dbReference>
<dbReference type="SMART" id="SM00448">
    <property type="entry name" value="REC"/>
    <property type="match status" value="1"/>
</dbReference>
<dbReference type="GO" id="GO:0006355">
    <property type="term" value="P:regulation of DNA-templated transcription"/>
    <property type="evidence" value="ECO:0007669"/>
    <property type="project" value="InterPro"/>
</dbReference>
<evidence type="ECO:0000259" key="11">
    <source>
        <dbReference type="PROSITE" id="PS51755"/>
    </source>
</evidence>
<evidence type="ECO:0000256" key="7">
    <source>
        <dbReference type="ARBA" id="ARBA00024867"/>
    </source>
</evidence>
<evidence type="ECO:0000256" key="9">
    <source>
        <dbReference type="PROSITE-ProRule" id="PRU01091"/>
    </source>
</evidence>
<dbReference type="GO" id="GO:0000976">
    <property type="term" value="F:transcription cis-regulatory region binding"/>
    <property type="evidence" value="ECO:0007669"/>
    <property type="project" value="TreeGrafter"/>
</dbReference>
<evidence type="ECO:0000256" key="5">
    <source>
        <dbReference type="ARBA" id="ARBA00023125"/>
    </source>
</evidence>
<dbReference type="Pfam" id="PF00486">
    <property type="entry name" value="Trans_reg_C"/>
    <property type="match status" value="1"/>
</dbReference>
<dbReference type="GO" id="GO:0032993">
    <property type="term" value="C:protein-DNA complex"/>
    <property type="evidence" value="ECO:0007669"/>
    <property type="project" value="TreeGrafter"/>
</dbReference>
<evidence type="ECO:0000256" key="3">
    <source>
        <dbReference type="ARBA" id="ARBA00023012"/>
    </source>
</evidence>
<dbReference type="Gene3D" id="6.10.250.690">
    <property type="match status" value="1"/>
</dbReference>
<dbReference type="Gene3D" id="3.40.50.2300">
    <property type="match status" value="1"/>
</dbReference>
<protein>
    <recommendedName>
        <fullName evidence="1">Stage 0 sporulation protein A homolog</fullName>
    </recommendedName>
</protein>
<name>A0AAE3DVH1_9FIRM</name>
<accession>A0AAE3DVH1</accession>
<keyword evidence="2 8" id="KW-0597">Phosphoprotein</keyword>
<dbReference type="InterPro" id="IPR011006">
    <property type="entry name" value="CheY-like_superfamily"/>
</dbReference>
<keyword evidence="3" id="KW-0902">Two-component regulatory system</keyword>
<feature type="domain" description="OmpR/PhoB-type" evidence="11">
    <location>
        <begin position="125"/>
        <end position="219"/>
    </location>
</feature>
<dbReference type="PROSITE" id="PS51755">
    <property type="entry name" value="OMPR_PHOB"/>
    <property type="match status" value="1"/>
</dbReference>
<dbReference type="AlphaFoldDB" id="A0AAE3DVH1"/>
<keyword evidence="13" id="KW-1185">Reference proteome</keyword>
<evidence type="ECO:0000256" key="4">
    <source>
        <dbReference type="ARBA" id="ARBA00023015"/>
    </source>
</evidence>
<evidence type="ECO:0000256" key="8">
    <source>
        <dbReference type="PROSITE-ProRule" id="PRU00169"/>
    </source>
</evidence>
<dbReference type="EMBL" id="JAJEPR010000039">
    <property type="protein sequence ID" value="MCC2191135.1"/>
    <property type="molecule type" value="Genomic_DNA"/>
</dbReference>
<dbReference type="CDD" id="cd00383">
    <property type="entry name" value="trans_reg_C"/>
    <property type="match status" value="1"/>
</dbReference>
<dbReference type="InterPro" id="IPR001789">
    <property type="entry name" value="Sig_transdc_resp-reg_receiver"/>
</dbReference>
<dbReference type="GO" id="GO:0000156">
    <property type="term" value="F:phosphorelay response regulator activity"/>
    <property type="evidence" value="ECO:0007669"/>
    <property type="project" value="TreeGrafter"/>
</dbReference>
<comment type="caution">
    <text evidence="12">The sequence shown here is derived from an EMBL/GenBank/DDBJ whole genome shotgun (WGS) entry which is preliminary data.</text>
</comment>
<feature type="domain" description="Response regulatory" evidence="10">
    <location>
        <begin position="3"/>
        <end position="116"/>
    </location>
</feature>
<dbReference type="SMART" id="SM00862">
    <property type="entry name" value="Trans_reg_C"/>
    <property type="match status" value="1"/>
</dbReference>
<organism evidence="12 13">
    <name type="scientific">Fusicatenibacter faecihominis</name>
    <dbReference type="NCBI Taxonomy" id="2881276"/>
    <lineage>
        <taxon>Bacteria</taxon>
        <taxon>Bacillati</taxon>
        <taxon>Bacillota</taxon>
        <taxon>Clostridia</taxon>
        <taxon>Lachnospirales</taxon>
        <taxon>Lachnospiraceae</taxon>
        <taxon>Fusicatenibacter</taxon>
    </lineage>
</organism>
<dbReference type="PANTHER" id="PTHR48111:SF32">
    <property type="entry name" value="STAGE 0 SPORULATION PROTEIN A HOMOLOG"/>
    <property type="match status" value="1"/>
</dbReference>
<dbReference type="SUPFAM" id="SSF52172">
    <property type="entry name" value="CheY-like"/>
    <property type="match status" value="1"/>
</dbReference>
<dbReference type="FunFam" id="1.10.10.10:FF:000018">
    <property type="entry name" value="DNA-binding response regulator ResD"/>
    <property type="match status" value="1"/>
</dbReference>
<evidence type="ECO:0000256" key="6">
    <source>
        <dbReference type="ARBA" id="ARBA00023163"/>
    </source>
</evidence>
<dbReference type="GO" id="GO:0005829">
    <property type="term" value="C:cytosol"/>
    <property type="evidence" value="ECO:0007669"/>
    <property type="project" value="TreeGrafter"/>
</dbReference>
<keyword evidence="6" id="KW-0804">Transcription</keyword>
<dbReference type="PROSITE" id="PS50110">
    <property type="entry name" value="RESPONSE_REGULATORY"/>
    <property type="match status" value="1"/>
</dbReference>
<reference evidence="12 13" key="1">
    <citation type="submission" date="2021-10" db="EMBL/GenBank/DDBJ databases">
        <title>Anaerobic single-cell dispensing facilitates the cultivation of human gut bacteria.</title>
        <authorList>
            <person name="Afrizal A."/>
        </authorList>
    </citation>
    <scope>NUCLEOTIDE SEQUENCE [LARGE SCALE GENOMIC DNA]</scope>
    <source>
        <strain evidence="12 13">CLA-AA-H277</strain>
    </source>
</reference>
<dbReference type="FunFam" id="3.40.50.2300:FF:000001">
    <property type="entry name" value="DNA-binding response regulator PhoB"/>
    <property type="match status" value="1"/>
</dbReference>
<evidence type="ECO:0000313" key="12">
    <source>
        <dbReference type="EMBL" id="MCC2191135.1"/>
    </source>
</evidence>
<dbReference type="Gene3D" id="1.10.10.10">
    <property type="entry name" value="Winged helix-like DNA-binding domain superfamily/Winged helix DNA-binding domain"/>
    <property type="match status" value="1"/>
</dbReference>
<gene>
    <name evidence="12" type="ORF">LKD71_15265</name>
</gene>
<feature type="modified residue" description="4-aspartylphosphate" evidence="8">
    <location>
        <position position="52"/>
    </location>
</feature>
<dbReference type="RefSeq" id="WP_227616104.1">
    <property type="nucleotide sequence ID" value="NZ_JAJEPR010000039.1"/>
</dbReference>
<feature type="DNA-binding region" description="OmpR/PhoB-type" evidence="9">
    <location>
        <begin position="125"/>
        <end position="219"/>
    </location>
</feature>
<evidence type="ECO:0000256" key="2">
    <source>
        <dbReference type="ARBA" id="ARBA00022553"/>
    </source>
</evidence>
<keyword evidence="4" id="KW-0805">Transcription regulation</keyword>